<dbReference type="Gene3D" id="1.10.12.10">
    <property type="entry name" value="Lyase 2-enoyl-coa Hydratase, Chain A, domain 2"/>
    <property type="match status" value="1"/>
</dbReference>
<proteinExistence type="predicted"/>
<dbReference type="PANTHER" id="PTHR43684:SF1">
    <property type="entry name" value="ENOYL-COA DELTA ISOMERASE 2"/>
    <property type="match status" value="1"/>
</dbReference>
<evidence type="ECO:0000256" key="1">
    <source>
        <dbReference type="ARBA" id="ARBA00004275"/>
    </source>
</evidence>
<accession>A0A9P6Q527</accession>
<evidence type="ECO:0000256" key="2">
    <source>
        <dbReference type="ARBA" id="ARBA00023140"/>
    </source>
</evidence>
<dbReference type="Proteomes" id="UP000807716">
    <property type="component" value="Unassembled WGS sequence"/>
</dbReference>
<dbReference type="InterPro" id="IPR014748">
    <property type="entry name" value="Enoyl-CoA_hydra_C"/>
</dbReference>
<protein>
    <submittedName>
        <fullName evidence="4">Enoyl-CoA delta isomerase 2, mitochondrial</fullName>
    </submittedName>
</protein>
<dbReference type="Pfam" id="PF00378">
    <property type="entry name" value="ECH_1"/>
    <property type="match status" value="1"/>
</dbReference>
<dbReference type="PANTHER" id="PTHR43684">
    <property type="match status" value="1"/>
</dbReference>
<dbReference type="SUPFAM" id="SSF52096">
    <property type="entry name" value="ClpP/crotonase"/>
    <property type="match status" value="1"/>
</dbReference>
<organism evidence="4 5">
    <name type="scientific">Actinomortierella ambigua</name>
    <dbReference type="NCBI Taxonomy" id="1343610"/>
    <lineage>
        <taxon>Eukaryota</taxon>
        <taxon>Fungi</taxon>
        <taxon>Fungi incertae sedis</taxon>
        <taxon>Mucoromycota</taxon>
        <taxon>Mortierellomycotina</taxon>
        <taxon>Mortierellomycetes</taxon>
        <taxon>Mortierellales</taxon>
        <taxon>Mortierellaceae</taxon>
        <taxon>Actinomortierella</taxon>
    </lineage>
</organism>
<dbReference type="GO" id="GO:0005777">
    <property type="term" value="C:peroxisome"/>
    <property type="evidence" value="ECO:0007669"/>
    <property type="project" value="UniProtKB-SubCell"/>
</dbReference>
<evidence type="ECO:0000256" key="3">
    <source>
        <dbReference type="ARBA" id="ARBA00023235"/>
    </source>
</evidence>
<reference evidence="4" key="1">
    <citation type="journal article" date="2020" name="Fungal Divers.">
        <title>Resolving the Mortierellaceae phylogeny through synthesis of multi-gene phylogenetics and phylogenomics.</title>
        <authorList>
            <person name="Vandepol N."/>
            <person name="Liber J."/>
            <person name="Desiro A."/>
            <person name="Na H."/>
            <person name="Kennedy M."/>
            <person name="Barry K."/>
            <person name="Grigoriev I.V."/>
            <person name="Miller A.N."/>
            <person name="O'Donnell K."/>
            <person name="Stajich J.E."/>
            <person name="Bonito G."/>
        </authorList>
    </citation>
    <scope>NUCLEOTIDE SEQUENCE</scope>
    <source>
        <strain evidence="4">BC1065</strain>
    </source>
</reference>
<keyword evidence="2" id="KW-0576">Peroxisome</keyword>
<gene>
    <name evidence="4" type="primary">ECI2</name>
    <name evidence="4" type="ORF">DFQ27_004432</name>
</gene>
<dbReference type="InterPro" id="IPR029045">
    <property type="entry name" value="ClpP/crotonase-like_dom_sf"/>
</dbReference>
<dbReference type="EMBL" id="JAAAJB010000308">
    <property type="protein sequence ID" value="KAG0258796.1"/>
    <property type="molecule type" value="Genomic_DNA"/>
</dbReference>
<dbReference type="InterPro" id="IPR001753">
    <property type="entry name" value="Enoyl-CoA_hydra/iso"/>
</dbReference>
<evidence type="ECO:0000313" key="5">
    <source>
        <dbReference type="Proteomes" id="UP000807716"/>
    </source>
</evidence>
<sequence length="272" mass="29875">MTVQIPALDLFELTLHANGVLVIAFNRPNRYNALNPQVYKQWGEALEWAAKEDAVKVTVMTGNGKYYSSGQELAAPEDGDDDEDPEAAMNRRYAFTTNVITQLIHFPKLIIAAINGPAIGFAVTSAALCDIVYATPEATFNTPFMKLGFCAEGGSSVIFPRVMGYSRANEMLLLGKKFTAEEMVQCGMVARTIPSDSFREQILKIASAAAKAPIEAMKATKHLIRAHDFELMDATNIREMTCLRERMMSDESAQAIMAFMMAKAAAKDKAKL</sequence>
<dbReference type="GO" id="GO:0004165">
    <property type="term" value="F:delta(3)-delta(2)-enoyl-CoA isomerase activity"/>
    <property type="evidence" value="ECO:0007669"/>
    <property type="project" value="UniProtKB-ARBA"/>
</dbReference>
<dbReference type="CDD" id="cd06558">
    <property type="entry name" value="crotonase-like"/>
    <property type="match status" value="1"/>
</dbReference>
<comment type="subcellular location">
    <subcellularLocation>
        <location evidence="1">Peroxisome</location>
    </subcellularLocation>
</comment>
<name>A0A9P6Q527_9FUNG</name>
<keyword evidence="5" id="KW-1185">Reference proteome</keyword>
<dbReference type="Gene3D" id="3.90.226.10">
    <property type="entry name" value="2-enoyl-CoA Hydratase, Chain A, domain 1"/>
    <property type="match status" value="1"/>
</dbReference>
<comment type="caution">
    <text evidence="4">The sequence shown here is derived from an EMBL/GenBank/DDBJ whole genome shotgun (WGS) entry which is preliminary data.</text>
</comment>
<dbReference type="OrthoDB" id="448450at2759"/>
<dbReference type="AlphaFoldDB" id="A0A9P6Q527"/>
<keyword evidence="3 4" id="KW-0413">Isomerase</keyword>
<evidence type="ECO:0000313" key="4">
    <source>
        <dbReference type="EMBL" id="KAG0258796.1"/>
    </source>
</evidence>
<dbReference type="InterPro" id="IPR051053">
    <property type="entry name" value="ECH/Chromodomain_protein"/>
</dbReference>